<evidence type="ECO:0000256" key="1">
    <source>
        <dbReference type="SAM" id="MobiDB-lite"/>
    </source>
</evidence>
<dbReference type="RefSeq" id="WP_298344785.1">
    <property type="nucleotide sequence ID" value="NZ_JBFSHR010000002.1"/>
</dbReference>
<evidence type="ECO:0000313" key="2">
    <source>
        <dbReference type="EMBL" id="MEX6428447.1"/>
    </source>
</evidence>
<comment type="caution">
    <text evidence="2">The sequence shown here is derived from an EMBL/GenBank/DDBJ whole genome shotgun (WGS) entry which is preliminary data.</text>
</comment>
<name>A0ABV3XYR6_9ACTN</name>
<gene>
    <name evidence="2" type="ORF">AB6A68_01135</name>
</gene>
<proteinExistence type="predicted"/>
<dbReference type="Proteomes" id="UP001560267">
    <property type="component" value="Unassembled WGS sequence"/>
</dbReference>
<sequence>MTRRVLDVVDMNATAKTDGMVASAGFSDIGNTHAQTASARLGEDEDPPRPRSRT</sequence>
<accession>A0ABV3XYR6</accession>
<organism evidence="2 3">
    <name type="scientific">Ferrimicrobium acidiphilum</name>
    <dbReference type="NCBI Taxonomy" id="121039"/>
    <lineage>
        <taxon>Bacteria</taxon>
        <taxon>Bacillati</taxon>
        <taxon>Actinomycetota</taxon>
        <taxon>Acidimicrobiia</taxon>
        <taxon>Acidimicrobiales</taxon>
        <taxon>Acidimicrobiaceae</taxon>
        <taxon>Ferrimicrobium</taxon>
    </lineage>
</organism>
<feature type="region of interest" description="Disordered" evidence="1">
    <location>
        <begin position="16"/>
        <end position="54"/>
    </location>
</feature>
<dbReference type="EMBL" id="JBFSHR010000002">
    <property type="protein sequence ID" value="MEX6428447.1"/>
    <property type="molecule type" value="Genomic_DNA"/>
</dbReference>
<keyword evidence="3" id="KW-1185">Reference proteome</keyword>
<protein>
    <submittedName>
        <fullName evidence="2">Uncharacterized protein</fullName>
    </submittedName>
</protein>
<reference evidence="2 3" key="1">
    <citation type="submission" date="2024-07" db="EMBL/GenBank/DDBJ databases">
        <title>Draft Genome Sequence of Ferrimicrobium acidiphilum Strain YE2023, Isolated from a Pulp of Bioleach Reactor.</title>
        <authorList>
            <person name="Elkina Y.A."/>
            <person name="Bulaeva A.G."/>
            <person name="Beletsky A.V."/>
            <person name="Mardanov A.V."/>
        </authorList>
    </citation>
    <scope>NUCLEOTIDE SEQUENCE [LARGE SCALE GENOMIC DNA]</scope>
    <source>
        <strain evidence="2 3">YE2023</strain>
    </source>
</reference>
<feature type="compositionally biased region" description="Polar residues" evidence="1">
    <location>
        <begin position="29"/>
        <end position="38"/>
    </location>
</feature>
<evidence type="ECO:0000313" key="3">
    <source>
        <dbReference type="Proteomes" id="UP001560267"/>
    </source>
</evidence>